<keyword evidence="17" id="KW-1208">Phospholipid metabolism</keyword>
<evidence type="ECO:0000256" key="15">
    <source>
        <dbReference type="ARBA" id="ARBA00023136"/>
    </source>
</evidence>
<evidence type="ECO:0000256" key="12">
    <source>
        <dbReference type="ARBA" id="ARBA00022695"/>
    </source>
</evidence>
<keyword evidence="12 18" id="KW-0548">Nucleotidyltransferase</keyword>
<dbReference type="AlphaFoldDB" id="A0A5D3WPB2"/>
<evidence type="ECO:0000256" key="17">
    <source>
        <dbReference type="ARBA" id="ARBA00023264"/>
    </source>
</evidence>
<evidence type="ECO:0000256" key="16">
    <source>
        <dbReference type="ARBA" id="ARBA00023209"/>
    </source>
</evidence>
<dbReference type="PROSITE" id="PS01315">
    <property type="entry name" value="CDS"/>
    <property type="match status" value="1"/>
</dbReference>
<accession>A0A5D3WPB2</accession>
<keyword evidence="8" id="KW-1003">Cell membrane</keyword>
<feature type="transmembrane region" description="Helical" evidence="19">
    <location>
        <begin position="131"/>
        <end position="150"/>
    </location>
</feature>
<feature type="transmembrane region" description="Helical" evidence="19">
    <location>
        <begin position="7"/>
        <end position="24"/>
    </location>
</feature>
<dbReference type="Pfam" id="PF01148">
    <property type="entry name" value="CTP_transf_1"/>
    <property type="match status" value="1"/>
</dbReference>
<protein>
    <recommendedName>
        <fullName evidence="7 18">Phosphatidate cytidylyltransferase</fullName>
        <ecNumber evidence="6 18">2.7.7.41</ecNumber>
    </recommendedName>
</protein>
<comment type="pathway">
    <text evidence="3 18">Phospholipid metabolism; CDP-diacylglycerol biosynthesis; CDP-diacylglycerol from sn-glycerol 3-phosphate: step 3/3.</text>
</comment>
<evidence type="ECO:0000256" key="2">
    <source>
        <dbReference type="ARBA" id="ARBA00004651"/>
    </source>
</evidence>
<comment type="subcellular location">
    <subcellularLocation>
        <location evidence="2">Cell membrane</location>
        <topology evidence="2">Multi-pass membrane protein</topology>
    </subcellularLocation>
</comment>
<dbReference type="Proteomes" id="UP000324159">
    <property type="component" value="Unassembled WGS sequence"/>
</dbReference>
<comment type="catalytic activity">
    <reaction evidence="1 18">
        <text>a 1,2-diacyl-sn-glycero-3-phosphate + CTP + H(+) = a CDP-1,2-diacyl-sn-glycerol + diphosphate</text>
        <dbReference type="Rhea" id="RHEA:16229"/>
        <dbReference type="ChEBI" id="CHEBI:15378"/>
        <dbReference type="ChEBI" id="CHEBI:33019"/>
        <dbReference type="ChEBI" id="CHEBI:37563"/>
        <dbReference type="ChEBI" id="CHEBI:58332"/>
        <dbReference type="ChEBI" id="CHEBI:58608"/>
        <dbReference type="EC" id="2.7.7.41"/>
    </reaction>
</comment>
<evidence type="ECO:0000256" key="10">
    <source>
        <dbReference type="ARBA" id="ARBA00022679"/>
    </source>
</evidence>
<gene>
    <name evidence="20" type="ORF">EDC39_10253</name>
</gene>
<keyword evidence="16" id="KW-0594">Phospholipid biosynthesis</keyword>
<organism evidence="20 21">
    <name type="scientific">Geothermobacter ehrlichii</name>
    <dbReference type="NCBI Taxonomy" id="213224"/>
    <lineage>
        <taxon>Bacteria</taxon>
        <taxon>Pseudomonadati</taxon>
        <taxon>Thermodesulfobacteriota</taxon>
        <taxon>Desulfuromonadia</taxon>
        <taxon>Desulfuromonadales</taxon>
        <taxon>Geothermobacteraceae</taxon>
        <taxon>Geothermobacter</taxon>
    </lineage>
</organism>
<evidence type="ECO:0000256" key="9">
    <source>
        <dbReference type="ARBA" id="ARBA00022516"/>
    </source>
</evidence>
<comment type="caution">
    <text evidence="20">The sequence shown here is derived from an EMBL/GenBank/DDBJ whole genome shotgun (WGS) entry which is preliminary data.</text>
</comment>
<dbReference type="GO" id="GO:0016024">
    <property type="term" value="P:CDP-diacylglycerol biosynthetic process"/>
    <property type="evidence" value="ECO:0007669"/>
    <property type="project" value="UniProtKB-UniPathway"/>
</dbReference>
<evidence type="ECO:0000256" key="6">
    <source>
        <dbReference type="ARBA" id="ARBA00012487"/>
    </source>
</evidence>
<dbReference type="EC" id="2.7.7.41" evidence="6 18"/>
<evidence type="ECO:0000256" key="14">
    <source>
        <dbReference type="ARBA" id="ARBA00023098"/>
    </source>
</evidence>
<evidence type="ECO:0000256" key="18">
    <source>
        <dbReference type="RuleBase" id="RU003938"/>
    </source>
</evidence>
<dbReference type="GO" id="GO:0005886">
    <property type="term" value="C:plasma membrane"/>
    <property type="evidence" value="ECO:0007669"/>
    <property type="project" value="UniProtKB-SubCell"/>
</dbReference>
<evidence type="ECO:0000256" key="4">
    <source>
        <dbReference type="ARBA" id="ARBA00005189"/>
    </source>
</evidence>
<reference evidence="20 21" key="1">
    <citation type="submission" date="2019-07" db="EMBL/GenBank/DDBJ databases">
        <title>Genomic Encyclopedia of Type Strains, Phase IV (KMG-IV): sequencing the most valuable type-strain genomes for metagenomic binning, comparative biology and taxonomic classification.</title>
        <authorList>
            <person name="Goeker M."/>
        </authorList>
    </citation>
    <scope>NUCLEOTIDE SEQUENCE [LARGE SCALE GENOMIC DNA]</scope>
    <source>
        <strain evidence="20 21">SS015</strain>
    </source>
</reference>
<comment type="similarity">
    <text evidence="5 18">Belongs to the CDS family.</text>
</comment>
<dbReference type="UniPathway" id="UPA00557">
    <property type="reaction ID" value="UER00614"/>
</dbReference>
<keyword evidence="13 19" id="KW-1133">Transmembrane helix</keyword>
<feature type="transmembrane region" description="Helical" evidence="19">
    <location>
        <begin position="204"/>
        <end position="223"/>
    </location>
</feature>
<dbReference type="PANTHER" id="PTHR46382:SF1">
    <property type="entry name" value="PHOSPHATIDATE CYTIDYLYLTRANSFERASE"/>
    <property type="match status" value="1"/>
</dbReference>
<evidence type="ECO:0000313" key="20">
    <source>
        <dbReference type="EMBL" id="TYO99531.1"/>
    </source>
</evidence>
<feature type="transmembrane region" description="Helical" evidence="19">
    <location>
        <begin position="62"/>
        <end position="79"/>
    </location>
</feature>
<evidence type="ECO:0000256" key="3">
    <source>
        <dbReference type="ARBA" id="ARBA00005119"/>
    </source>
</evidence>
<dbReference type="InterPro" id="IPR000374">
    <property type="entry name" value="PC_trans"/>
</dbReference>
<keyword evidence="15 19" id="KW-0472">Membrane</keyword>
<keyword evidence="9" id="KW-0444">Lipid biosynthesis</keyword>
<comment type="pathway">
    <text evidence="4">Lipid metabolism.</text>
</comment>
<feature type="transmembrane region" description="Helical" evidence="19">
    <location>
        <begin position="30"/>
        <end position="50"/>
    </location>
</feature>
<evidence type="ECO:0000256" key="11">
    <source>
        <dbReference type="ARBA" id="ARBA00022692"/>
    </source>
</evidence>
<evidence type="ECO:0000256" key="8">
    <source>
        <dbReference type="ARBA" id="ARBA00022475"/>
    </source>
</evidence>
<dbReference type="EMBL" id="VNIB01000002">
    <property type="protein sequence ID" value="TYO99531.1"/>
    <property type="molecule type" value="Genomic_DNA"/>
</dbReference>
<evidence type="ECO:0000256" key="1">
    <source>
        <dbReference type="ARBA" id="ARBA00001698"/>
    </source>
</evidence>
<keyword evidence="11 18" id="KW-0812">Transmembrane</keyword>
<keyword evidence="21" id="KW-1185">Reference proteome</keyword>
<dbReference type="PANTHER" id="PTHR46382">
    <property type="entry name" value="PHOSPHATIDATE CYTIDYLYLTRANSFERASE"/>
    <property type="match status" value="1"/>
</dbReference>
<evidence type="ECO:0000256" key="13">
    <source>
        <dbReference type="ARBA" id="ARBA00022989"/>
    </source>
</evidence>
<evidence type="ECO:0000256" key="19">
    <source>
        <dbReference type="SAM" id="Phobius"/>
    </source>
</evidence>
<feature type="transmembrane region" description="Helical" evidence="19">
    <location>
        <begin position="91"/>
        <end position="110"/>
    </location>
</feature>
<evidence type="ECO:0000256" key="7">
    <source>
        <dbReference type="ARBA" id="ARBA00019373"/>
    </source>
</evidence>
<sequence length="224" mass="23763">MAQGASLAAANLVAVVGGSLFVLLAGLQLYVWSLLALTLLSFLLFSLFLFQRRDLRQIAHDCAVTLMGVVYLAFPLALMVELFRQPNGRQWIFFVLLTVMLSDTCAYFVGSRWGRKPLYPSVSPNKSVEGAVGGLLGALVGGGVAVATFFPSLGLLALPVALFLSVCGQVGDLFESLLKRSFGVKDSGTMIPGHGGLLDRLDSLLFAFPGALFCALTGSALGVW</sequence>
<evidence type="ECO:0000313" key="21">
    <source>
        <dbReference type="Proteomes" id="UP000324159"/>
    </source>
</evidence>
<evidence type="ECO:0000256" key="5">
    <source>
        <dbReference type="ARBA" id="ARBA00010185"/>
    </source>
</evidence>
<keyword evidence="10 18" id="KW-0808">Transferase</keyword>
<proteinExistence type="inferred from homology"/>
<keyword evidence="14" id="KW-0443">Lipid metabolism</keyword>
<dbReference type="GO" id="GO:0004605">
    <property type="term" value="F:phosphatidate cytidylyltransferase activity"/>
    <property type="evidence" value="ECO:0007669"/>
    <property type="project" value="UniProtKB-EC"/>
</dbReference>
<name>A0A5D3WPB2_9BACT</name>